<reference evidence="8" key="1">
    <citation type="submission" date="2022-08" db="EMBL/GenBank/DDBJ databases">
        <title>Draft genome sequencing of Roseisolibacter agri AW1220.</title>
        <authorList>
            <person name="Tobiishi Y."/>
            <person name="Tonouchi A."/>
        </authorList>
    </citation>
    <scope>NUCLEOTIDE SEQUENCE</scope>
    <source>
        <strain evidence="8">AW1220</strain>
    </source>
</reference>
<organism evidence="8 9">
    <name type="scientific">Roseisolibacter agri</name>
    <dbReference type="NCBI Taxonomy" id="2014610"/>
    <lineage>
        <taxon>Bacteria</taxon>
        <taxon>Pseudomonadati</taxon>
        <taxon>Gemmatimonadota</taxon>
        <taxon>Gemmatimonadia</taxon>
        <taxon>Gemmatimonadales</taxon>
        <taxon>Gemmatimonadaceae</taxon>
        <taxon>Roseisolibacter</taxon>
    </lineage>
</organism>
<comment type="subcellular location">
    <subcellularLocation>
        <location evidence="1">Cell outer membrane</location>
    </subcellularLocation>
</comment>
<evidence type="ECO:0000256" key="3">
    <source>
        <dbReference type="ARBA" id="ARBA00022729"/>
    </source>
</evidence>
<keyword evidence="5" id="KW-0998">Cell outer membrane</keyword>
<comment type="similarity">
    <text evidence="2">Belongs to the SusD family.</text>
</comment>
<keyword evidence="4" id="KW-0472">Membrane</keyword>
<keyword evidence="9" id="KW-1185">Reference proteome</keyword>
<evidence type="ECO:0000313" key="8">
    <source>
        <dbReference type="EMBL" id="GLC28340.1"/>
    </source>
</evidence>
<evidence type="ECO:0000259" key="7">
    <source>
        <dbReference type="Pfam" id="PF07980"/>
    </source>
</evidence>
<evidence type="ECO:0000256" key="5">
    <source>
        <dbReference type="ARBA" id="ARBA00023237"/>
    </source>
</evidence>
<feature type="domain" description="RagB/SusD" evidence="7">
    <location>
        <begin position="341"/>
        <end position="418"/>
    </location>
</feature>
<dbReference type="SUPFAM" id="SSF48452">
    <property type="entry name" value="TPR-like"/>
    <property type="match status" value="1"/>
</dbReference>
<dbReference type="AlphaFoldDB" id="A0AA37Q854"/>
<feature type="signal peptide" evidence="6">
    <location>
        <begin position="1"/>
        <end position="21"/>
    </location>
</feature>
<dbReference type="Proteomes" id="UP001161325">
    <property type="component" value="Unassembled WGS sequence"/>
</dbReference>
<evidence type="ECO:0000256" key="4">
    <source>
        <dbReference type="ARBA" id="ARBA00023136"/>
    </source>
</evidence>
<dbReference type="RefSeq" id="WP_284352738.1">
    <property type="nucleotide sequence ID" value="NZ_BRXS01000009.1"/>
</dbReference>
<feature type="chain" id="PRO_5041215337" description="RagB/SusD domain-containing protein" evidence="6">
    <location>
        <begin position="22"/>
        <end position="459"/>
    </location>
</feature>
<dbReference type="EMBL" id="BRXS01000009">
    <property type="protein sequence ID" value="GLC28340.1"/>
    <property type="molecule type" value="Genomic_DNA"/>
</dbReference>
<evidence type="ECO:0000256" key="2">
    <source>
        <dbReference type="ARBA" id="ARBA00006275"/>
    </source>
</evidence>
<proteinExistence type="inferred from homology"/>
<accession>A0AA37Q854</accession>
<dbReference type="PROSITE" id="PS51257">
    <property type="entry name" value="PROKAR_LIPOPROTEIN"/>
    <property type="match status" value="1"/>
</dbReference>
<keyword evidence="3 6" id="KW-0732">Signal</keyword>
<sequence>MRALLCGLVAAACLVAGGAGACREVTVPNYNSPNVDQLTSNPNAATVNTTALGLLVGARATVGAYATTLGVLGREVYNLDGAEPRNVLGFLVGPLEPGGFGTDMGWTATYRQLLTAFTVLDAVEKAADYTAAQKEAVRGFTKTFMALAYMDQLRIRDTFGIVLDVDPSARELGPFVTRDEGYARAAQLLDEARTHLAAGGTAFPFALPAGFAGFNTPATFVRFNRALKGRLEVYRQRWADALAALGESFLNTASPTPATLAAGVYHSFSTTSGDAVNPLFDPAPRALTAVPSFLTEARLQPDGTPDRRASSKAVVGPVSLSTQGVTSNVRITAYASNVAPVPIIKNEELILLRAEARLGTGDRAGAIADLNLVRTVSGGLAPLAATFAGDLVDEILYDRRYSLFFEYGHRWVDARRYGRLATLAKTLPSHRVFPIVPIPIDECNQRTPPPRGCVQVSGS</sequence>
<dbReference type="InterPro" id="IPR012944">
    <property type="entry name" value="SusD_RagB_dom"/>
</dbReference>
<protein>
    <recommendedName>
        <fullName evidence="7">RagB/SusD domain-containing protein</fullName>
    </recommendedName>
</protein>
<evidence type="ECO:0000256" key="1">
    <source>
        <dbReference type="ARBA" id="ARBA00004442"/>
    </source>
</evidence>
<dbReference type="InterPro" id="IPR011990">
    <property type="entry name" value="TPR-like_helical_dom_sf"/>
</dbReference>
<gene>
    <name evidence="8" type="ORF">rosag_48530</name>
</gene>
<evidence type="ECO:0000256" key="6">
    <source>
        <dbReference type="SAM" id="SignalP"/>
    </source>
</evidence>
<dbReference type="Pfam" id="PF07980">
    <property type="entry name" value="SusD_RagB"/>
    <property type="match status" value="1"/>
</dbReference>
<dbReference type="GO" id="GO:0009279">
    <property type="term" value="C:cell outer membrane"/>
    <property type="evidence" value="ECO:0007669"/>
    <property type="project" value="UniProtKB-SubCell"/>
</dbReference>
<name>A0AA37Q854_9BACT</name>
<comment type="caution">
    <text evidence="8">The sequence shown here is derived from an EMBL/GenBank/DDBJ whole genome shotgun (WGS) entry which is preliminary data.</text>
</comment>
<dbReference type="CDD" id="cd08977">
    <property type="entry name" value="SusD"/>
    <property type="match status" value="1"/>
</dbReference>
<evidence type="ECO:0000313" key="9">
    <source>
        <dbReference type="Proteomes" id="UP001161325"/>
    </source>
</evidence>
<dbReference type="Gene3D" id="1.25.40.390">
    <property type="match status" value="1"/>
</dbReference>